<sequence>MGIVSTIVLRFDLTKTEKKRPPADGINYVCFDSGIFFFWEEEE</sequence>
<comment type="caution">
    <text evidence="1">The sequence shown here is derived from an EMBL/GenBank/DDBJ whole genome shotgun (WGS) entry which is preliminary data.</text>
</comment>
<dbReference type="EMBL" id="LRGB01000725">
    <property type="protein sequence ID" value="KZS16238.1"/>
    <property type="molecule type" value="Genomic_DNA"/>
</dbReference>
<organism evidence="1 2">
    <name type="scientific">Daphnia magna</name>
    <dbReference type="NCBI Taxonomy" id="35525"/>
    <lineage>
        <taxon>Eukaryota</taxon>
        <taxon>Metazoa</taxon>
        <taxon>Ecdysozoa</taxon>
        <taxon>Arthropoda</taxon>
        <taxon>Crustacea</taxon>
        <taxon>Branchiopoda</taxon>
        <taxon>Diplostraca</taxon>
        <taxon>Cladocera</taxon>
        <taxon>Anomopoda</taxon>
        <taxon>Daphniidae</taxon>
        <taxon>Daphnia</taxon>
    </lineage>
</organism>
<keyword evidence="2" id="KW-1185">Reference proteome</keyword>
<dbReference type="Proteomes" id="UP000076858">
    <property type="component" value="Unassembled WGS sequence"/>
</dbReference>
<evidence type="ECO:0000313" key="2">
    <source>
        <dbReference type="Proteomes" id="UP000076858"/>
    </source>
</evidence>
<proteinExistence type="predicted"/>
<dbReference type="AlphaFoldDB" id="A0A164ZDQ9"/>
<accession>A0A164ZDQ9</accession>
<evidence type="ECO:0000313" key="1">
    <source>
        <dbReference type="EMBL" id="KZS16238.1"/>
    </source>
</evidence>
<reference evidence="1 2" key="1">
    <citation type="submission" date="2016-03" db="EMBL/GenBank/DDBJ databases">
        <title>EvidentialGene: Evidence-directed Construction of Genes on Genomes.</title>
        <authorList>
            <person name="Gilbert D.G."/>
            <person name="Choi J.-H."/>
            <person name="Mockaitis K."/>
            <person name="Colbourne J."/>
            <person name="Pfrender M."/>
        </authorList>
    </citation>
    <scope>NUCLEOTIDE SEQUENCE [LARGE SCALE GENOMIC DNA]</scope>
    <source>
        <strain evidence="1 2">Xinb3</strain>
        <tissue evidence="1">Complete organism</tissue>
    </source>
</reference>
<gene>
    <name evidence="1" type="ORF">APZ42_017904</name>
</gene>
<protein>
    <submittedName>
        <fullName evidence="1">Uncharacterized protein</fullName>
    </submittedName>
</protein>
<name>A0A164ZDQ9_9CRUS</name>